<dbReference type="InterPro" id="IPR011251">
    <property type="entry name" value="Luciferase-like_dom"/>
</dbReference>
<keyword evidence="3" id="KW-1185">Reference proteome</keyword>
<gene>
    <name evidence="2" type="ORF">HF526_23190</name>
</gene>
<dbReference type="InterPro" id="IPR050564">
    <property type="entry name" value="F420-G6PD/mer"/>
</dbReference>
<organism evidence="2 3">
    <name type="scientific">Pseudonocardia acidicola</name>
    <dbReference type="NCBI Taxonomy" id="2724939"/>
    <lineage>
        <taxon>Bacteria</taxon>
        <taxon>Bacillati</taxon>
        <taxon>Actinomycetota</taxon>
        <taxon>Actinomycetes</taxon>
        <taxon>Pseudonocardiales</taxon>
        <taxon>Pseudonocardiaceae</taxon>
        <taxon>Pseudonocardia</taxon>
    </lineage>
</organism>
<dbReference type="EC" id="1.-.-.-" evidence="2"/>
<dbReference type="GO" id="GO:0016491">
    <property type="term" value="F:oxidoreductase activity"/>
    <property type="evidence" value="ECO:0007669"/>
    <property type="project" value="UniProtKB-KW"/>
</dbReference>
<reference evidence="2 3" key="1">
    <citation type="submission" date="2020-04" db="EMBL/GenBank/DDBJ databases">
        <authorList>
            <person name="Klaysubun C."/>
            <person name="Duangmal K."/>
            <person name="Lipun K."/>
        </authorList>
    </citation>
    <scope>NUCLEOTIDE SEQUENCE [LARGE SCALE GENOMIC DNA]</scope>
    <source>
        <strain evidence="2 3">K10HN5</strain>
    </source>
</reference>
<dbReference type="Proteomes" id="UP000820669">
    <property type="component" value="Unassembled WGS sequence"/>
</dbReference>
<keyword evidence="2" id="KW-0560">Oxidoreductase</keyword>
<dbReference type="NCBIfam" id="TIGR03617">
    <property type="entry name" value="F420_MSMEG_2256"/>
    <property type="match status" value="1"/>
</dbReference>
<dbReference type="InterPro" id="IPR019919">
    <property type="entry name" value="Lucif-like_OxRdtase_MSMEG_2256"/>
</dbReference>
<dbReference type="Gene3D" id="3.20.20.30">
    <property type="entry name" value="Luciferase-like domain"/>
    <property type="match status" value="1"/>
</dbReference>
<dbReference type="RefSeq" id="WP_169383670.1">
    <property type="nucleotide sequence ID" value="NZ_JAAXLA010000050.1"/>
</dbReference>
<evidence type="ECO:0000259" key="1">
    <source>
        <dbReference type="Pfam" id="PF00296"/>
    </source>
</evidence>
<feature type="domain" description="Luciferase-like" evidence="1">
    <location>
        <begin position="11"/>
        <end position="307"/>
    </location>
</feature>
<dbReference type="Pfam" id="PF00296">
    <property type="entry name" value="Bac_luciferase"/>
    <property type="match status" value="1"/>
</dbReference>
<dbReference type="CDD" id="cd01097">
    <property type="entry name" value="Tetrahydromethanopterin_reductase"/>
    <property type="match status" value="1"/>
</dbReference>
<dbReference type="PANTHER" id="PTHR43244">
    <property type="match status" value="1"/>
</dbReference>
<dbReference type="SUPFAM" id="SSF51679">
    <property type="entry name" value="Bacterial luciferase-like"/>
    <property type="match status" value="1"/>
</dbReference>
<sequence>MKIDHQVDAPPQCVSDQLREAEAAGYHGVWLLEAAHDPFLSVGLGAQVTSRVEIGTGIAVAFARSPMTLAITANDLRLVSQGRFLLGLGSQIKPHITRRFSMPWSHPAARMREYVLAVRAIWNSWHDGTPLQFEGEFYRHTLMTPMFDPGPNPYGNPPILLAGVGESMTGVAGEVADGFICHGFTTERYLREVTLPTLGQGRRRAGRSMEGYEIAGMPFVVTGTTAEEFAAAKQSTKEQIAFYASTPAYRPVLERHGWGELQSQLNVMSKAGRWKEMADVIDDEVLEAIAVVAEPDDAAAEIRRRYGDVFTRMNLYLKAPLPAEALESIVAALR</sequence>
<dbReference type="InterPro" id="IPR036661">
    <property type="entry name" value="Luciferase-like_sf"/>
</dbReference>
<evidence type="ECO:0000313" key="3">
    <source>
        <dbReference type="Proteomes" id="UP000820669"/>
    </source>
</evidence>
<comment type="caution">
    <text evidence="2">The sequence shown here is derived from an EMBL/GenBank/DDBJ whole genome shotgun (WGS) entry which is preliminary data.</text>
</comment>
<dbReference type="EMBL" id="JAAXLA010000050">
    <property type="protein sequence ID" value="NMI00192.1"/>
    <property type="molecule type" value="Genomic_DNA"/>
</dbReference>
<dbReference type="PANTHER" id="PTHR43244:SF2">
    <property type="entry name" value="CONSERVED HYPOTHETICAL ALANINE AND PROLINE-RICH PROTEIN"/>
    <property type="match status" value="1"/>
</dbReference>
<proteinExistence type="predicted"/>
<name>A0ABX1SF71_9PSEU</name>
<protein>
    <submittedName>
        <fullName evidence="2">TIGR03617 family F420-dependent LLM class oxidoreductase</fullName>
        <ecNumber evidence="2">1.-.-.-</ecNumber>
    </submittedName>
</protein>
<accession>A0ABX1SF71</accession>
<evidence type="ECO:0000313" key="2">
    <source>
        <dbReference type="EMBL" id="NMI00192.1"/>
    </source>
</evidence>